<dbReference type="Proteomes" id="UP000234904">
    <property type="component" value="Unassembled WGS sequence"/>
</dbReference>
<reference evidence="1 2" key="1">
    <citation type="submission" date="2017-12" db="EMBL/GenBank/DDBJ databases">
        <title>Phylogenetic diversity of female urinary microbiome.</title>
        <authorList>
            <person name="Thomas-White K."/>
            <person name="Wolfe A.J."/>
        </authorList>
    </citation>
    <scope>NUCLEOTIDE SEQUENCE [LARGE SCALE GENOMIC DNA]</scope>
    <source>
        <strain evidence="1 2">UMB0833</strain>
    </source>
</reference>
<proteinExistence type="predicted"/>
<keyword evidence="2" id="KW-1185">Reference proteome</keyword>
<dbReference type="RefSeq" id="WP_075038924.1">
    <property type="nucleotide sequence ID" value="NZ_PKJE01000001.1"/>
</dbReference>
<dbReference type="EMBL" id="PKJE01000001">
    <property type="protein sequence ID" value="PKZ55146.1"/>
    <property type="molecule type" value="Genomic_DNA"/>
</dbReference>
<name>A0ABX4SIT1_9BIFI</name>
<gene>
    <name evidence="1" type="ORF">CYJ70_02035</name>
</gene>
<comment type="caution">
    <text evidence="1">The sequence shown here is derived from an EMBL/GenBank/DDBJ whole genome shotgun (WGS) entry which is preliminary data.</text>
</comment>
<evidence type="ECO:0000313" key="1">
    <source>
        <dbReference type="EMBL" id="PKZ55146.1"/>
    </source>
</evidence>
<protein>
    <submittedName>
        <fullName evidence="1">Uncharacterized protein</fullName>
    </submittedName>
</protein>
<accession>A0ABX4SIT1</accession>
<sequence>MTSIKNASVNVPHLSGGILFNLLTESTKQKITARAKHNGYKDLYSDTNLMASLITLTTGDSFIPMGDTFKKNTSDYKRCLISKSTYLDFDNVAKVTSLHTKVISKDLNVYEDMKNLVNNFLSESLHIWLVKALIETIMQDSTIASDAKFGISVEKAIKKEQLNKVTQINIDCFLVSIWDYILQKKKDNTLGRPTFEAWYKQSSINGKWKFINENIGTTITQNIEITRFETPVYNNEKAAECTQTLDMKEDNEFFNTETDIPVVEADDISDEEKQSPKQITQTINNPKIVNQYADKIYNIEHVDHLD</sequence>
<evidence type="ECO:0000313" key="2">
    <source>
        <dbReference type="Proteomes" id="UP000234904"/>
    </source>
</evidence>
<organism evidence="1 2">
    <name type="scientific">Gardnerella pickettii</name>
    <dbReference type="NCBI Taxonomy" id="2914924"/>
    <lineage>
        <taxon>Bacteria</taxon>
        <taxon>Bacillati</taxon>
        <taxon>Actinomycetota</taxon>
        <taxon>Actinomycetes</taxon>
        <taxon>Bifidobacteriales</taxon>
        <taxon>Bifidobacteriaceae</taxon>
        <taxon>Gardnerella</taxon>
    </lineage>
</organism>